<evidence type="ECO:0000313" key="3">
    <source>
        <dbReference type="Proteomes" id="UP000053766"/>
    </source>
</evidence>
<keyword evidence="1" id="KW-0472">Membrane</keyword>
<organism evidence="2 3">
    <name type="scientific">Dictyocaulus viviparus</name>
    <name type="common">Bovine lungworm</name>
    <dbReference type="NCBI Taxonomy" id="29172"/>
    <lineage>
        <taxon>Eukaryota</taxon>
        <taxon>Metazoa</taxon>
        <taxon>Ecdysozoa</taxon>
        <taxon>Nematoda</taxon>
        <taxon>Chromadorea</taxon>
        <taxon>Rhabditida</taxon>
        <taxon>Rhabditina</taxon>
        <taxon>Rhabditomorpha</taxon>
        <taxon>Strongyloidea</taxon>
        <taxon>Metastrongylidae</taxon>
        <taxon>Dictyocaulus</taxon>
    </lineage>
</organism>
<protein>
    <submittedName>
        <fullName evidence="2">Uncharacterized protein</fullName>
    </submittedName>
</protein>
<evidence type="ECO:0000256" key="1">
    <source>
        <dbReference type="SAM" id="Phobius"/>
    </source>
</evidence>
<sequence length="237" mass="26997">MEDDIDEFVDYQVLQILNASLEETQSLWDAVVLERKKRDQSQLDEKDDFENITSTPSNATKSKKLLSYDYDGFTQDLALAVGIILFTALLVIIFILAIHNKLIQSKRSKAIKSSEKRAERKKILKEFVPSPTQQRHPQPQAQAAVSQLSYQFDLSQALTEEKAASIENPPVYPVDSRLPQVHKPIAPLVNETFKNVDEKQSTSKNEHYGTSDVVFSDIRSSKMTYTQGNNVLMEYRK</sequence>
<dbReference type="AlphaFoldDB" id="A0A0D8XMF6"/>
<reference evidence="3" key="2">
    <citation type="journal article" date="2016" name="Sci. Rep.">
        <title>Dictyocaulus viviparus genome, variome and transcriptome elucidate lungworm biology and support future intervention.</title>
        <authorList>
            <person name="McNulty S.N."/>
            <person name="Strube C."/>
            <person name="Rosa B.A."/>
            <person name="Martin J.C."/>
            <person name="Tyagi R."/>
            <person name="Choi Y.J."/>
            <person name="Wang Q."/>
            <person name="Hallsworth Pepin K."/>
            <person name="Zhang X."/>
            <person name="Ozersky P."/>
            <person name="Wilson R.K."/>
            <person name="Sternberg P.W."/>
            <person name="Gasser R.B."/>
            <person name="Mitreva M."/>
        </authorList>
    </citation>
    <scope>NUCLEOTIDE SEQUENCE [LARGE SCALE GENOMIC DNA]</scope>
    <source>
        <strain evidence="3">HannoverDv2000</strain>
    </source>
</reference>
<name>A0A0D8XMF6_DICVI</name>
<keyword evidence="3" id="KW-1185">Reference proteome</keyword>
<dbReference type="EMBL" id="KN716546">
    <property type="protein sequence ID" value="KJH43571.1"/>
    <property type="molecule type" value="Genomic_DNA"/>
</dbReference>
<keyword evidence="1" id="KW-1133">Transmembrane helix</keyword>
<dbReference type="Proteomes" id="UP000053766">
    <property type="component" value="Unassembled WGS sequence"/>
</dbReference>
<proteinExistence type="predicted"/>
<evidence type="ECO:0000313" key="2">
    <source>
        <dbReference type="EMBL" id="KJH43571.1"/>
    </source>
</evidence>
<gene>
    <name evidence="2" type="ORF">DICVIV_10403</name>
</gene>
<keyword evidence="1" id="KW-0812">Transmembrane</keyword>
<feature type="transmembrane region" description="Helical" evidence="1">
    <location>
        <begin position="77"/>
        <end position="98"/>
    </location>
</feature>
<accession>A0A0D8XMF6</accession>
<reference evidence="2 3" key="1">
    <citation type="submission" date="2013-11" db="EMBL/GenBank/DDBJ databases">
        <title>Draft genome of the bovine lungworm Dictyocaulus viviparus.</title>
        <authorList>
            <person name="Mitreva M."/>
        </authorList>
    </citation>
    <scope>NUCLEOTIDE SEQUENCE [LARGE SCALE GENOMIC DNA]</scope>
    <source>
        <strain evidence="2 3">HannoverDv2000</strain>
    </source>
</reference>